<dbReference type="CDD" id="cd16913">
    <property type="entry name" value="YkuD_like"/>
    <property type="match status" value="1"/>
</dbReference>
<evidence type="ECO:0000313" key="12">
    <source>
        <dbReference type="EMBL" id="ACM19556.1"/>
    </source>
</evidence>
<sequence length="304" mass="33552">MPDVPLFFSAPASMNLAKNKMIMMVAVILALLCRPASAKVFLHNGDCIGMVNFYRVMPGESLIEIARKFDLGFNEIADANPLLDPFVPPSGTDIQLPSAWIIPQLPVQEGIVINLAEMRLYFFAPGDRKRILTFPVSIGEAGKETPLGSFSVIEKLANPVWHVPPSILQERPELRKTVAAGPDNPLGSRALRLSIKDVLIHGTNRPWGQGRRVSHGCLRLYPEDILQLYEAVPVGMKVTIVRQAVKIGIRGSRILAEIHRSDGTDYLAEALALLKGQDILEQVDLLKLKVAIYQKRGVPIDISR</sequence>
<keyword evidence="8 9" id="KW-0961">Cell wall biogenesis/degradation</keyword>
<dbReference type="GO" id="GO:0071972">
    <property type="term" value="F:peptidoglycan L,D-transpeptidase activity"/>
    <property type="evidence" value="ECO:0007669"/>
    <property type="project" value="TreeGrafter"/>
</dbReference>
<gene>
    <name evidence="12" type="ordered locus">Geob_1196</name>
</gene>
<dbReference type="GO" id="GO:0016757">
    <property type="term" value="F:glycosyltransferase activity"/>
    <property type="evidence" value="ECO:0007669"/>
    <property type="project" value="UniProtKB-KW"/>
</dbReference>
<dbReference type="SUPFAM" id="SSF141523">
    <property type="entry name" value="L,D-transpeptidase catalytic domain-like"/>
    <property type="match status" value="1"/>
</dbReference>
<evidence type="ECO:0000313" key="13">
    <source>
        <dbReference type="Proteomes" id="UP000007721"/>
    </source>
</evidence>
<evidence type="ECO:0000259" key="10">
    <source>
        <dbReference type="PROSITE" id="PS51782"/>
    </source>
</evidence>
<dbReference type="Proteomes" id="UP000007721">
    <property type="component" value="Chromosome"/>
</dbReference>
<keyword evidence="7 9" id="KW-0573">Peptidoglycan synthesis</keyword>
<dbReference type="Gene3D" id="3.10.350.10">
    <property type="entry name" value="LysM domain"/>
    <property type="match status" value="1"/>
</dbReference>
<feature type="active site" description="Nucleophile" evidence="9">
    <location>
        <position position="217"/>
    </location>
</feature>
<dbReference type="GO" id="GO:0005576">
    <property type="term" value="C:extracellular region"/>
    <property type="evidence" value="ECO:0007669"/>
    <property type="project" value="TreeGrafter"/>
</dbReference>
<keyword evidence="4" id="KW-0808">Transferase</keyword>
<evidence type="ECO:0000256" key="9">
    <source>
        <dbReference type="PROSITE-ProRule" id="PRU01373"/>
    </source>
</evidence>
<evidence type="ECO:0000256" key="3">
    <source>
        <dbReference type="ARBA" id="ARBA00022676"/>
    </source>
</evidence>
<dbReference type="SMART" id="SM00257">
    <property type="entry name" value="LysM"/>
    <property type="match status" value="1"/>
</dbReference>
<feature type="domain" description="L,D-TPase catalytic" evidence="11">
    <location>
        <begin position="109"/>
        <end position="241"/>
    </location>
</feature>
<dbReference type="STRING" id="316067.Geob_1196"/>
<evidence type="ECO:0000256" key="1">
    <source>
        <dbReference type="ARBA" id="ARBA00004752"/>
    </source>
</evidence>
<dbReference type="InterPro" id="IPR038063">
    <property type="entry name" value="Transpep_catalytic_dom"/>
</dbReference>
<name>B9M3R3_GEODF</name>
<dbReference type="RefSeq" id="WP_012646285.1">
    <property type="nucleotide sequence ID" value="NC_011979.1"/>
</dbReference>
<dbReference type="Pfam" id="PF03734">
    <property type="entry name" value="YkuD"/>
    <property type="match status" value="1"/>
</dbReference>
<dbReference type="GO" id="GO:0071555">
    <property type="term" value="P:cell wall organization"/>
    <property type="evidence" value="ECO:0007669"/>
    <property type="project" value="UniProtKB-UniRule"/>
</dbReference>
<dbReference type="GO" id="GO:0008360">
    <property type="term" value="P:regulation of cell shape"/>
    <property type="evidence" value="ECO:0007669"/>
    <property type="project" value="UniProtKB-UniRule"/>
</dbReference>
<dbReference type="InterPro" id="IPR005490">
    <property type="entry name" value="LD_TPept_cat_dom"/>
</dbReference>
<evidence type="ECO:0000259" key="11">
    <source>
        <dbReference type="PROSITE" id="PS52029"/>
    </source>
</evidence>
<proteinExistence type="inferred from homology"/>
<dbReference type="PROSITE" id="PS52029">
    <property type="entry name" value="LD_TPASE"/>
    <property type="match status" value="1"/>
</dbReference>
<keyword evidence="5" id="KW-0378">Hydrolase</keyword>
<evidence type="ECO:0000256" key="6">
    <source>
        <dbReference type="ARBA" id="ARBA00022960"/>
    </source>
</evidence>
<reference evidence="12 13" key="1">
    <citation type="submission" date="2009-01" db="EMBL/GenBank/DDBJ databases">
        <title>Complete sequence of Geobacter sp. FRC-32.</title>
        <authorList>
            <consortium name="US DOE Joint Genome Institute"/>
            <person name="Lucas S."/>
            <person name="Copeland A."/>
            <person name="Lapidus A."/>
            <person name="Glavina del Rio T."/>
            <person name="Dalin E."/>
            <person name="Tice H."/>
            <person name="Bruce D."/>
            <person name="Goodwin L."/>
            <person name="Pitluck S."/>
            <person name="Saunders E."/>
            <person name="Brettin T."/>
            <person name="Detter J.C."/>
            <person name="Han C."/>
            <person name="Larimer F."/>
            <person name="Land M."/>
            <person name="Hauser L."/>
            <person name="Kyrpides N."/>
            <person name="Ovchinnikova G."/>
            <person name="Kostka J."/>
            <person name="Richardson P."/>
        </authorList>
    </citation>
    <scope>NUCLEOTIDE SEQUENCE [LARGE SCALE GENOMIC DNA]</scope>
    <source>
        <strain evidence="13">DSM 22248 / JCM 15807 / FRC-32</strain>
    </source>
</reference>
<dbReference type="KEGG" id="geo:Geob_1196"/>
<feature type="active site" description="Proton donor/acceptor" evidence="9">
    <location>
        <position position="201"/>
    </location>
</feature>
<keyword evidence="3" id="KW-0328">Glycosyltransferase</keyword>
<dbReference type="Gene3D" id="2.40.440.10">
    <property type="entry name" value="L,D-transpeptidase catalytic domain-like"/>
    <property type="match status" value="1"/>
</dbReference>
<accession>B9M3R3</accession>
<dbReference type="GO" id="GO:0018104">
    <property type="term" value="P:peptidoglycan-protein cross-linking"/>
    <property type="evidence" value="ECO:0007669"/>
    <property type="project" value="TreeGrafter"/>
</dbReference>
<dbReference type="InterPro" id="IPR050979">
    <property type="entry name" value="LD-transpeptidase"/>
</dbReference>
<protein>
    <submittedName>
        <fullName evidence="12">Murein/chitin-binding peptidoglycan L,D-transpeptidase, YkuD family, LysM domain-containing</fullName>
    </submittedName>
</protein>
<dbReference type="PROSITE" id="PS51782">
    <property type="entry name" value="LYSM"/>
    <property type="match status" value="1"/>
</dbReference>
<dbReference type="PANTHER" id="PTHR30582">
    <property type="entry name" value="L,D-TRANSPEPTIDASE"/>
    <property type="match status" value="1"/>
</dbReference>
<dbReference type="EMBL" id="CP001390">
    <property type="protein sequence ID" value="ACM19556.1"/>
    <property type="molecule type" value="Genomic_DNA"/>
</dbReference>
<evidence type="ECO:0000256" key="4">
    <source>
        <dbReference type="ARBA" id="ARBA00022679"/>
    </source>
</evidence>
<evidence type="ECO:0000256" key="8">
    <source>
        <dbReference type="ARBA" id="ARBA00023316"/>
    </source>
</evidence>
<keyword evidence="13" id="KW-1185">Reference proteome</keyword>
<dbReference type="AlphaFoldDB" id="B9M3R3"/>
<keyword evidence="6 9" id="KW-0133">Cell shape</keyword>
<comment type="similarity">
    <text evidence="2">Belongs to the YkuD family.</text>
</comment>
<dbReference type="UniPathway" id="UPA00219"/>
<feature type="domain" description="LysM" evidence="10">
    <location>
        <begin position="52"/>
        <end position="96"/>
    </location>
</feature>
<dbReference type="InterPro" id="IPR018392">
    <property type="entry name" value="LysM"/>
</dbReference>
<dbReference type="PANTHER" id="PTHR30582:SF24">
    <property type="entry name" value="L,D-TRANSPEPTIDASE ERFK_SRFK-RELATED"/>
    <property type="match status" value="1"/>
</dbReference>
<evidence type="ECO:0000256" key="5">
    <source>
        <dbReference type="ARBA" id="ARBA00022801"/>
    </source>
</evidence>
<comment type="pathway">
    <text evidence="1 9">Cell wall biogenesis; peptidoglycan biosynthesis.</text>
</comment>
<evidence type="ECO:0000256" key="7">
    <source>
        <dbReference type="ARBA" id="ARBA00022984"/>
    </source>
</evidence>
<organism evidence="12 13">
    <name type="scientific">Geotalea daltonii (strain DSM 22248 / JCM 15807 / FRC-32)</name>
    <name type="common">Geobacter daltonii</name>
    <dbReference type="NCBI Taxonomy" id="316067"/>
    <lineage>
        <taxon>Bacteria</taxon>
        <taxon>Pseudomonadati</taxon>
        <taxon>Thermodesulfobacteriota</taxon>
        <taxon>Desulfuromonadia</taxon>
        <taxon>Geobacterales</taxon>
        <taxon>Geobacteraceae</taxon>
        <taxon>Geotalea</taxon>
    </lineage>
</organism>
<dbReference type="CDD" id="cd00118">
    <property type="entry name" value="LysM"/>
    <property type="match status" value="1"/>
</dbReference>
<dbReference type="eggNOG" id="COG1376">
    <property type="taxonomic scope" value="Bacteria"/>
</dbReference>
<dbReference type="SUPFAM" id="SSF54106">
    <property type="entry name" value="LysM domain"/>
    <property type="match status" value="1"/>
</dbReference>
<dbReference type="HOGENOM" id="CLU_046834_1_0_7"/>
<evidence type="ECO:0000256" key="2">
    <source>
        <dbReference type="ARBA" id="ARBA00005992"/>
    </source>
</evidence>
<dbReference type="InterPro" id="IPR036779">
    <property type="entry name" value="LysM_dom_sf"/>
</dbReference>
<dbReference type="Pfam" id="PF01476">
    <property type="entry name" value="LysM"/>
    <property type="match status" value="1"/>
</dbReference>